<feature type="transmembrane region" description="Helical" evidence="6">
    <location>
        <begin position="83"/>
        <end position="103"/>
    </location>
</feature>
<sequence length="513" mass="55613">MAHTQTTDQPDVHSAAHGAKAGEGFQGLGGDIDSRYINEDIAPVRSDQRKWGMKDIAALWVSMCACTPTYMLASGLISEGMSWGQAVLTILLGNVIVLVPMILNAHAGTKYGIPFPVYCRSAFGVRGANVPAVLRALVACGWFGIGTWLGGWAIYKIVAVFVPSIEQMPPTPLGINVPQLVCFLFFWGINIWIIRMGIESIRILLNVKAPLLIGLGMALLLWAYSRAGGFGPMLEKPSSFGVGQPKEGQFWVFFFPALTAMVGFWATLALNIPDFTRYAHSQRDQVIGQAIGLPPTMAFFSFIGVAVTSATVVIYGETLWDPVVVITRFENPVVLIISLAALCIANLATNIAANVVSPANDFSNLWPSRISFRTGGLITGIIGILMQPWRLVSDPTGYIFTWLVGYSALLGPLGAILIAEYYVVRRTNLDLAQLYKRGGIYWYAGGWNPIAIVALVLGILPNLPGFFGTIKVATVSSAWMDLYSYAWFSGFAISFVVYVALSLIRRPAKLAAA</sequence>
<evidence type="ECO:0000313" key="8">
    <source>
        <dbReference type="Proteomes" id="UP001217485"/>
    </source>
</evidence>
<dbReference type="RefSeq" id="WP_272093618.1">
    <property type="nucleotide sequence ID" value="NZ_JAQNDK010000001.1"/>
</dbReference>
<feature type="transmembrane region" description="Helical" evidence="6">
    <location>
        <begin position="440"/>
        <end position="463"/>
    </location>
</feature>
<evidence type="ECO:0000313" key="7">
    <source>
        <dbReference type="EMBL" id="MDC0676844.1"/>
    </source>
</evidence>
<keyword evidence="5 6" id="KW-0472">Membrane</keyword>
<evidence type="ECO:0000256" key="4">
    <source>
        <dbReference type="ARBA" id="ARBA00022989"/>
    </source>
</evidence>
<dbReference type="PANTHER" id="PTHR30618">
    <property type="entry name" value="NCS1 FAMILY PURINE/PYRIMIDINE TRANSPORTER"/>
    <property type="match status" value="1"/>
</dbReference>
<reference evidence="7 8" key="1">
    <citation type="submission" date="2023-01" db="EMBL/GenBank/DDBJ databases">
        <title>Minimal conservation of predation-associated metabolite biosynthetic gene clusters underscores biosynthetic potential of Myxococcota including descriptions for ten novel species: Archangium lansinium sp. nov., Myxococcus landrumus sp. nov., Nannocystis bai.</title>
        <authorList>
            <person name="Ahearne A."/>
            <person name="Stevens C."/>
            <person name="Dowd S."/>
        </authorList>
    </citation>
    <scope>NUCLEOTIDE SEQUENCE [LARGE SCALE GENOMIC DNA]</scope>
    <source>
        <strain evidence="7 8">WIWO2</strain>
    </source>
</reference>
<name>A0ABT5BTH2_9BACT</name>
<feature type="transmembrane region" description="Helical" evidence="6">
    <location>
        <begin position="56"/>
        <end position="77"/>
    </location>
</feature>
<dbReference type="Gene3D" id="1.10.4160.10">
    <property type="entry name" value="Hydantoin permease"/>
    <property type="match status" value="1"/>
</dbReference>
<evidence type="ECO:0000256" key="1">
    <source>
        <dbReference type="ARBA" id="ARBA00004141"/>
    </source>
</evidence>
<dbReference type="CDD" id="cd11485">
    <property type="entry name" value="SLC-NCS1sbd_YbbW-like"/>
    <property type="match status" value="1"/>
</dbReference>
<dbReference type="Proteomes" id="UP001217485">
    <property type="component" value="Unassembled WGS sequence"/>
</dbReference>
<protein>
    <submittedName>
        <fullName evidence="7">NCS1 family nucleobase:cation symporter-1</fullName>
    </submittedName>
</protein>
<keyword evidence="4 6" id="KW-1133">Transmembrane helix</keyword>
<feature type="transmembrane region" description="Helical" evidence="6">
    <location>
        <begin position="250"/>
        <end position="270"/>
    </location>
</feature>
<evidence type="ECO:0000256" key="5">
    <source>
        <dbReference type="ARBA" id="ARBA00023136"/>
    </source>
</evidence>
<dbReference type="Pfam" id="PF02133">
    <property type="entry name" value="Transp_cyt_pur"/>
    <property type="match status" value="1"/>
</dbReference>
<dbReference type="PANTHER" id="PTHR30618:SF0">
    <property type="entry name" value="PURINE-URACIL PERMEASE NCS1"/>
    <property type="match status" value="1"/>
</dbReference>
<dbReference type="EMBL" id="JAQNDK010000001">
    <property type="protein sequence ID" value="MDC0676844.1"/>
    <property type="molecule type" value="Genomic_DNA"/>
</dbReference>
<comment type="caution">
    <text evidence="7">The sequence shown here is derived from an EMBL/GenBank/DDBJ whole genome shotgun (WGS) entry which is preliminary data.</text>
</comment>
<feature type="transmembrane region" description="Helical" evidence="6">
    <location>
        <begin position="483"/>
        <end position="504"/>
    </location>
</feature>
<feature type="transmembrane region" description="Helical" evidence="6">
    <location>
        <begin position="399"/>
        <end position="419"/>
    </location>
</feature>
<proteinExistence type="inferred from homology"/>
<evidence type="ECO:0000256" key="2">
    <source>
        <dbReference type="ARBA" id="ARBA00008974"/>
    </source>
</evidence>
<feature type="transmembrane region" description="Helical" evidence="6">
    <location>
        <begin position="175"/>
        <end position="193"/>
    </location>
</feature>
<feature type="transmembrane region" description="Helical" evidence="6">
    <location>
        <begin position="291"/>
        <end position="315"/>
    </location>
</feature>
<dbReference type="NCBIfam" id="TIGR00800">
    <property type="entry name" value="ncs1"/>
    <property type="match status" value="1"/>
</dbReference>
<feature type="transmembrane region" description="Helical" evidence="6">
    <location>
        <begin position="132"/>
        <end position="155"/>
    </location>
</feature>
<keyword evidence="3 6" id="KW-0812">Transmembrane</keyword>
<accession>A0ABT5BTH2</accession>
<comment type="subcellular location">
    <subcellularLocation>
        <location evidence="1">Membrane</location>
        <topology evidence="1">Multi-pass membrane protein</topology>
    </subcellularLocation>
</comment>
<dbReference type="InterPro" id="IPR012681">
    <property type="entry name" value="NCS1"/>
</dbReference>
<organism evidence="7 8">
    <name type="scientific">Sorangium atrum</name>
    <dbReference type="NCBI Taxonomy" id="2995308"/>
    <lineage>
        <taxon>Bacteria</taxon>
        <taxon>Pseudomonadati</taxon>
        <taxon>Myxococcota</taxon>
        <taxon>Polyangia</taxon>
        <taxon>Polyangiales</taxon>
        <taxon>Polyangiaceae</taxon>
        <taxon>Sorangium</taxon>
    </lineage>
</organism>
<feature type="transmembrane region" description="Helical" evidence="6">
    <location>
        <begin position="370"/>
        <end position="387"/>
    </location>
</feature>
<dbReference type="InterPro" id="IPR045225">
    <property type="entry name" value="Uracil/uridine/allantoin_perm"/>
</dbReference>
<dbReference type="InterPro" id="IPR001248">
    <property type="entry name" value="Pur-cyt_permease"/>
</dbReference>
<evidence type="ECO:0000256" key="3">
    <source>
        <dbReference type="ARBA" id="ARBA00022692"/>
    </source>
</evidence>
<keyword evidence="8" id="KW-1185">Reference proteome</keyword>
<feature type="transmembrane region" description="Helical" evidence="6">
    <location>
        <begin position="205"/>
        <end position="224"/>
    </location>
</feature>
<comment type="similarity">
    <text evidence="2">Belongs to the purine-cytosine permease (2.A.39) family.</text>
</comment>
<gene>
    <name evidence="7" type="ORF">POL72_03760</name>
</gene>
<evidence type="ECO:0000256" key="6">
    <source>
        <dbReference type="SAM" id="Phobius"/>
    </source>
</evidence>
<feature type="transmembrane region" description="Helical" evidence="6">
    <location>
        <begin position="335"/>
        <end position="358"/>
    </location>
</feature>